<name>A0A2T4UGQ8_9ACTN</name>
<comment type="caution">
    <text evidence="3">The sequence shown here is derived from an EMBL/GenBank/DDBJ whole genome shotgun (WGS) entry which is preliminary data.</text>
</comment>
<dbReference type="RefSeq" id="WP_107566845.1">
    <property type="nucleotide sequence ID" value="NZ_PYYB01000001.1"/>
</dbReference>
<keyword evidence="2" id="KW-0812">Transmembrane</keyword>
<proteinExistence type="predicted"/>
<evidence type="ECO:0000313" key="3">
    <source>
        <dbReference type="EMBL" id="PTL58407.1"/>
    </source>
</evidence>
<dbReference type="Pfam" id="PF09656">
    <property type="entry name" value="PGPGW"/>
    <property type="match status" value="1"/>
</dbReference>
<evidence type="ECO:0000313" key="4">
    <source>
        <dbReference type="Proteomes" id="UP000240739"/>
    </source>
</evidence>
<feature type="region of interest" description="Disordered" evidence="1">
    <location>
        <begin position="1"/>
        <end position="21"/>
    </location>
</feature>
<feature type="transmembrane region" description="Helical" evidence="2">
    <location>
        <begin position="98"/>
        <end position="120"/>
    </location>
</feature>
<evidence type="ECO:0000256" key="2">
    <source>
        <dbReference type="SAM" id="Phobius"/>
    </source>
</evidence>
<dbReference type="EMBL" id="PYYB01000001">
    <property type="protein sequence ID" value="PTL58407.1"/>
    <property type="molecule type" value="Genomic_DNA"/>
</dbReference>
<keyword evidence="4" id="KW-1185">Reference proteome</keyword>
<evidence type="ECO:0000256" key="1">
    <source>
        <dbReference type="SAM" id="MobiDB-lite"/>
    </source>
</evidence>
<keyword evidence="2" id="KW-1133">Transmembrane helix</keyword>
<dbReference type="AlphaFoldDB" id="A0A2T4UGQ8"/>
<accession>A0A2T4UGQ8</accession>
<dbReference type="Proteomes" id="UP000240739">
    <property type="component" value="Unassembled WGS sequence"/>
</dbReference>
<gene>
    <name evidence="3" type="ORF">C7Y72_01445</name>
</gene>
<feature type="transmembrane region" description="Helical" evidence="2">
    <location>
        <begin position="31"/>
        <end position="53"/>
    </location>
</feature>
<protein>
    <recommendedName>
        <fullName evidence="5">TIGR02611 family protein</fullName>
    </recommendedName>
</protein>
<keyword evidence="2" id="KW-0472">Membrane</keyword>
<reference evidence="3 4" key="1">
    <citation type="submission" date="2018-03" db="EMBL/GenBank/DDBJ databases">
        <title>Aquarubrobacter algicola gen. nov., sp. nov., a novel actinobacterium isolated from shallow eutrophic lake during the end of cyanobacterial harmful algal blooms.</title>
        <authorList>
            <person name="Chun S.J."/>
        </authorList>
    </citation>
    <scope>NUCLEOTIDE SEQUENCE [LARGE SCALE GENOMIC DNA]</scope>
    <source>
        <strain evidence="3 4">Seoho-28</strain>
    </source>
</reference>
<feature type="compositionally biased region" description="Basic and acidic residues" evidence="1">
    <location>
        <begin position="1"/>
        <end position="12"/>
    </location>
</feature>
<evidence type="ECO:0008006" key="5">
    <source>
        <dbReference type="Google" id="ProtNLM"/>
    </source>
</evidence>
<dbReference type="InterPro" id="IPR019099">
    <property type="entry name" value="Uncharacterised_PGPGW_TM"/>
</dbReference>
<organism evidence="3 4">
    <name type="scientific">Paraconexibacter algicola</name>
    <dbReference type="NCBI Taxonomy" id="2133960"/>
    <lineage>
        <taxon>Bacteria</taxon>
        <taxon>Bacillati</taxon>
        <taxon>Actinomycetota</taxon>
        <taxon>Thermoleophilia</taxon>
        <taxon>Solirubrobacterales</taxon>
        <taxon>Paraconexibacteraceae</taxon>
        <taxon>Paraconexibacter</taxon>
    </lineage>
</organism>
<dbReference type="OrthoDB" id="5194111at2"/>
<sequence length="134" mass="14640">MHGEEPGLDHARTRPGGWRGRLRENPATRHAYLVGVFVAGLLCIALGLALVVLPGPLTIPPMLLGLWIWSWEFRFAEKIFDEFQEKGQAAWEEAKRRPVVAGVTSVGGIVLAGVVVWAVLSYDLVDKGRDAVGL</sequence>